<feature type="transmembrane region" description="Helical" evidence="3">
    <location>
        <begin position="47"/>
        <end position="69"/>
    </location>
</feature>
<feature type="compositionally biased region" description="Basic and acidic residues" evidence="2">
    <location>
        <begin position="440"/>
        <end position="451"/>
    </location>
</feature>
<organism evidence="4 5">
    <name type="scientific">Aplysia californica</name>
    <name type="common">California sea hare</name>
    <dbReference type="NCBI Taxonomy" id="6500"/>
    <lineage>
        <taxon>Eukaryota</taxon>
        <taxon>Metazoa</taxon>
        <taxon>Spiralia</taxon>
        <taxon>Lophotrochozoa</taxon>
        <taxon>Mollusca</taxon>
        <taxon>Gastropoda</taxon>
        <taxon>Heterobranchia</taxon>
        <taxon>Euthyneura</taxon>
        <taxon>Tectipleura</taxon>
        <taxon>Aplysiida</taxon>
        <taxon>Aplysioidea</taxon>
        <taxon>Aplysiidae</taxon>
        <taxon>Aplysia</taxon>
    </lineage>
</organism>
<reference evidence="5" key="1">
    <citation type="submission" date="2025-08" db="UniProtKB">
        <authorList>
            <consortium name="RefSeq"/>
        </authorList>
    </citation>
    <scope>IDENTIFICATION</scope>
</reference>
<feature type="compositionally biased region" description="Basic and acidic residues" evidence="2">
    <location>
        <begin position="309"/>
        <end position="331"/>
    </location>
</feature>
<keyword evidence="4" id="KW-1185">Reference proteome</keyword>
<feature type="compositionally biased region" description="Low complexity" evidence="2">
    <location>
        <begin position="294"/>
        <end position="305"/>
    </location>
</feature>
<gene>
    <name evidence="5" type="primary">LOC101852841</name>
</gene>
<dbReference type="InterPro" id="IPR002172">
    <property type="entry name" value="LDrepeatLR_classA_rpt"/>
</dbReference>
<name>A0ABM0JJC7_APLCA</name>
<accession>A0ABM0JJC7</accession>
<keyword evidence="1" id="KW-1015">Disulfide bond</keyword>
<keyword evidence="3" id="KW-1133">Transmembrane helix</keyword>
<keyword evidence="3" id="KW-0812">Transmembrane</keyword>
<proteinExistence type="predicted"/>
<feature type="compositionally biased region" description="Polar residues" evidence="2">
    <location>
        <begin position="452"/>
        <end position="465"/>
    </location>
</feature>
<dbReference type="RefSeq" id="XP_005094974.2">
    <property type="nucleotide sequence ID" value="XM_005094917.3"/>
</dbReference>
<evidence type="ECO:0000313" key="4">
    <source>
        <dbReference type="Proteomes" id="UP000694888"/>
    </source>
</evidence>
<feature type="compositionally biased region" description="Basic and acidic residues" evidence="2">
    <location>
        <begin position="279"/>
        <end position="291"/>
    </location>
</feature>
<evidence type="ECO:0000256" key="2">
    <source>
        <dbReference type="SAM" id="MobiDB-lite"/>
    </source>
</evidence>
<feature type="compositionally biased region" description="Basic residues" evidence="2">
    <location>
        <begin position="202"/>
        <end position="215"/>
    </location>
</feature>
<evidence type="ECO:0000256" key="3">
    <source>
        <dbReference type="SAM" id="Phobius"/>
    </source>
</evidence>
<protein>
    <submittedName>
        <fullName evidence="5">Uncharacterized protein LOC101852841</fullName>
    </submittedName>
</protein>
<feature type="region of interest" description="Disordered" evidence="2">
    <location>
        <begin position="137"/>
        <end position="385"/>
    </location>
</feature>
<feature type="compositionally biased region" description="Basic and acidic residues" evidence="2">
    <location>
        <begin position="420"/>
        <end position="430"/>
    </location>
</feature>
<dbReference type="GeneID" id="101852841"/>
<keyword evidence="3" id="KW-0472">Membrane</keyword>
<evidence type="ECO:0000313" key="5">
    <source>
        <dbReference type="RefSeq" id="XP_005094974.2"/>
    </source>
</evidence>
<evidence type="ECO:0000256" key="1">
    <source>
        <dbReference type="ARBA" id="ARBA00023157"/>
    </source>
</evidence>
<dbReference type="Proteomes" id="UP000694888">
    <property type="component" value="Unplaced"/>
</dbReference>
<feature type="region of interest" description="Disordered" evidence="2">
    <location>
        <begin position="414"/>
        <end position="465"/>
    </location>
</feature>
<dbReference type="CDD" id="cd00112">
    <property type="entry name" value="LDLa"/>
    <property type="match status" value="1"/>
</dbReference>
<sequence length="465" mass="50745">MHLCVPPTAWCDGWHNCGKNDLTDEKGCASAEKVTDLLDDYSLGDDIVLRVFVPLAVFLLVVAMALCLARRYIRYKYSPVPQTPAVMYNSEKGVQIIQPESRPISPAIYDPPSYDVVVDPPPAYSSLISLAESGEIVMESGEESGDSTGRMRRKEAQRKRESYSGRAYAEAGSPKPLSQLERYRQKKYCPSDSESEDEEARQRRRKKGGKSKSRVTKQGSSSQSSEQTSPSIELQPLSRDRHTPCSSSSIHGMSPLAAPSHHRVHNGEGGCSDAGRTAVVDKDSSLTDRTRNNAAVLSTTASSTSRGANSDDKHSPEHTQEFIPIHKEASNQHRQHAHVPNSYRSCGDRHVDVNATTSTDNSTNFMNDSEESKKEPKGRAVKNGHVNRGGAVQCHTAEINISNPTAHLPVEHTVNGDSNSLKEKEDKETCRLGGSSSGDHLVEAKIKEESRVTGNGVSHTSVEAV</sequence>
<feature type="compositionally biased region" description="Polar residues" evidence="2">
    <location>
        <begin position="354"/>
        <end position="367"/>
    </location>
</feature>
<feature type="compositionally biased region" description="Low complexity" evidence="2">
    <location>
        <begin position="218"/>
        <end position="231"/>
    </location>
</feature>